<proteinExistence type="predicted"/>
<sequence length="176" mass="19487">MLVALQAPYRTTCSTGPVQHSDLHHNVTAAIRCKLTSRGEEAGSDEDASELSQNLPPTPQKEGKEGEEGELKKQEMLVQYLKDTETFALLVERAIAVINTMLYLKTTSVVLEAVQFCVTVCEFSVANSLSGVRKMLPLVWSTDAAIKDAVVQAYKRLYLNPQGENIRSESTHLYNK</sequence>
<feature type="region of interest" description="Disordered" evidence="1">
    <location>
        <begin position="42"/>
        <end position="70"/>
    </location>
</feature>
<dbReference type="GO" id="GO:0000779">
    <property type="term" value="C:condensed chromosome, centromeric region"/>
    <property type="evidence" value="ECO:0007669"/>
    <property type="project" value="TreeGrafter"/>
</dbReference>
<evidence type="ECO:0000256" key="1">
    <source>
        <dbReference type="SAM" id="MobiDB-lite"/>
    </source>
</evidence>
<protein>
    <submittedName>
        <fullName evidence="3">Condensin complex subunit 1-like</fullName>
    </submittedName>
</protein>
<dbReference type="PANTHER" id="PTHR14222">
    <property type="entry name" value="CONDENSIN"/>
    <property type="match status" value="1"/>
</dbReference>
<organism evidence="2 3">
    <name type="scientific">Notothenia coriiceps</name>
    <name type="common">black rockcod</name>
    <dbReference type="NCBI Taxonomy" id="8208"/>
    <lineage>
        <taxon>Eukaryota</taxon>
        <taxon>Metazoa</taxon>
        <taxon>Chordata</taxon>
        <taxon>Craniata</taxon>
        <taxon>Vertebrata</taxon>
        <taxon>Euteleostomi</taxon>
        <taxon>Actinopterygii</taxon>
        <taxon>Neopterygii</taxon>
        <taxon>Teleostei</taxon>
        <taxon>Neoteleostei</taxon>
        <taxon>Acanthomorphata</taxon>
        <taxon>Eupercaria</taxon>
        <taxon>Perciformes</taxon>
        <taxon>Notothenioidei</taxon>
        <taxon>Nototheniidae</taxon>
        <taxon>Notothenia</taxon>
    </lineage>
</organism>
<dbReference type="KEGG" id="ncc:104940779"/>
<dbReference type="GeneID" id="104940779"/>
<name>A0A6I9MHV0_9TELE</name>
<evidence type="ECO:0000313" key="2">
    <source>
        <dbReference type="Proteomes" id="UP000504611"/>
    </source>
</evidence>
<dbReference type="Proteomes" id="UP000504611">
    <property type="component" value="Unplaced"/>
</dbReference>
<evidence type="ECO:0000313" key="3">
    <source>
        <dbReference type="RefSeq" id="XP_010764057.1"/>
    </source>
</evidence>
<dbReference type="GO" id="GO:0000796">
    <property type="term" value="C:condensin complex"/>
    <property type="evidence" value="ECO:0007669"/>
    <property type="project" value="TreeGrafter"/>
</dbReference>
<dbReference type="OrthoDB" id="436262at2759"/>
<feature type="compositionally biased region" description="Basic and acidic residues" evidence="1">
    <location>
        <begin position="61"/>
        <end position="70"/>
    </location>
</feature>
<gene>
    <name evidence="3" type="primary">LOC104940779</name>
</gene>
<dbReference type="AlphaFoldDB" id="A0A6I9MHV0"/>
<dbReference type="PANTHER" id="PTHR14222:SF2">
    <property type="entry name" value="CONDENSIN COMPLEX SUBUNIT 1"/>
    <property type="match status" value="1"/>
</dbReference>
<reference evidence="3" key="1">
    <citation type="submission" date="2025-08" db="UniProtKB">
        <authorList>
            <consortium name="RefSeq"/>
        </authorList>
    </citation>
    <scope>IDENTIFICATION</scope>
    <source>
        <tissue evidence="3">Muscle</tissue>
    </source>
</reference>
<dbReference type="RefSeq" id="XP_010764057.1">
    <property type="nucleotide sequence ID" value="XM_010765755.1"/>
</dbReference>
<accession>A0A6I9MHV0</accession>
<keyword evidence="2" id="KW-1185">Reference proteome</keyword>
<dbReference type="InterPro" id="IPR026971">
    <property type="entry name" value="CND1/NCAPD3"/>
</dbReference>
<dbReference type="GO" id="GO:0007076">
    <property type="term" value="P:mitotic chromosome condensation"/>
    <property type="evidence" value="ECO:0007669"/>
    <property type="project" value="InterPro"/>
</dbReference>
<dbReference type="GO" id="GO:0010032">
    <property type="term" value="P:meiotic chromosome condensation"/>
    <property type="evidence" value="ECO:0007669"/>
    <property type="project" value="TreeGrafter"/>
</dbReference>
<dbReference type="GO" id="GO:0042393">
    <property type="term" value="F:histone binding"/>
    <property type="evidence" value="ECO:0007669"/>
    <property type="project" value="TreeGrafter"/>
</dbReference>